<name>A0A5C6G206_9PLAN</name>
<dbReference type="InterPro" id="IPR008969">
    <property type="entry name" value="CarboxyPept-like_regulatory"/>
</dbReference>
<organism evidence="2 3">
    <name type="scientific">Crateriforma conspicua</name>
    <dbReference type="NCBI Taxonomy" id="2527996"/>
    <lineage>
        <taxon>Bacteria</taxon>
        <taxon>Pseudomonadati</taxon>
        <taxon>Planctomycetota</taxon>
        <taxon>Planctomycetia</taxon>
        <taxon>Planctomycetales</taxon>
        <taxon>Planctomycetaceae</taxon>
        <taxon>Crateriforma</taxon>
    </lineage>
</organism>
<feature type="chain" id="PRO_5022867496" description="Dioxygenase" evidence="1">
    <location>
        <begin position="25"/>
        <end position="1151"/>
    </location>
</feature>
<evidence type="ECO:0000256" key="1">
    <source>
        <dbReference type="SAM" id="SignalP"/>
    </source>
</evidence>
<proteinExistence type="predicted"/>
<dbReference type="Proteomes" id="UP000316476">
    <property type="component" value="Unassembled WGS sequence"/>
</dbReference>
<dbReference type="SUPFAM" id="SSF49464">
    <property type="entry name" value="Carboxypeptidase regulatory domain-like"/>
    <property type="match status" value="2"/>
</dbReference>
<keyword evidence="1" id="KW-0732">Signal</keyword>
<sequence precursor="true">MRRALMQSVGFVCLLLLSAEPASANVAQGDIGIAIAGTVTNESGDPIESAEVYVLGELAKFAQSMFPFRSPGQTATTTDANGNWSVLIIRGDQRFVQGKSVRILITAEGYQATVRVVTFARCLSGQPIITSLSRTSSWNLTVFDSAGQRVDEGMLYPANISGVELPQRFDDQSAAPLATNVDANGVATIGWTDAAKLSSVYYGSSERGYQRLDLSFDSDHTPHVVSHPVRRLSGELFVARGENDDEGFPSHPHFDGVKLVLATRRTGDALDQATAWCEATVDRQGRFTNLGIVDGDPLIFAVFPDDFPFQLGRQFLYKELVLPTGNDRLRIPLVPGVHVSGEVRHAATGDPIGGIFIDTHDVTCRPAISTRDGRFSFWSDEGRIGFYPVDAFGSYLIDESSYQYPQQIPKDRRVEVNAVRLNPMSSAKGRVVDTGGREVVGAEVACTFKRGRSTVEMQYFTDSHGQFRFHRVSDGTSVTLTARHLQSMTEQPITMELAAKSEVTLVLQPRFALRVVGRVVDALERPVKNARVQVRVRHDVQPENIRGRSSLAHPLFEQQAFLLTDADGRFRSPTTLDWDQPISLSVRTPGKRTFNTYWINAKSKAKQNGVFDFGDLRMFDQPNSQLHKIRVVNESGQSIPAARVVSIGARTRRAAGITDDSGKVTLQLMKGTQIIAAHRHGFLPTFHTVNDPAEIELLVLRDEDARVPKRTAAVVTDAAKETAAKRLLSRLPQPATDDPRARRFAYLTALAVADSDRAVARLRDQADHLRDEGLLLPSIMRLGARGVQSEQLMTLVDDDWKASFLLQQAEQIDDKKLVEQKLYQALSLIQPTSGQDALSLTGLIANALLKAGLTDVAVDLLHETWKQHHELQFILDDGERSIGTALSRTFAPFYAIVDLEKSRRLIELTALADEVGSLKAKADLLVAMYAPHQWEAIRHSDPQRRLTANSFLSFRDKFPTSDFQIGRRLLDQIEPDGRKARLLLLLARQAHDASPKQRLTLAVDALRLHRTAIEQSQSGLDGESAAGAVAMVAQWDAELAEQYAFEAFWQSRKDETMTQFNVPSTLAGGLGGWDRGMALALVEPCFDDWSWLFGERDFDVIFTVIHPLRAMAHIDPTRTVELVNELLETHLSEDIGRHYDVVRGVVNEFRQ</sequence>
<dbReference type="AlphaFoldDB" id="A0A5C6G206"/>
<accession>A0A5C6G206</accession>
<dbReference type="Gene3D" id="2.60.40.1120">
    <property type="entry name" value="Carboxypeptidase-like, regulatory domain"/>
    <property type="match status" value="1"/>
</dbReference>
<dbReference type="EMBL" id="SJPZ01000001">
    <property type="protein sequence ID" value="TWU67203.1"/>
    <property type="molecule type" value="Genomic_DNA"/>
</dbReference>
<dbReference type="RefSeq" id="WP_231604628.1">
    <property type="nucleotide sequence ID" value="NZ_SJPZ01000001.1"/>
</dbReference>
<evidence type="ECO:0000313" key="2">
    <source>
        <dbReference type="EMBL" id="TWU67203.1"/>
    </source>
</evidence>
<protein>
    <recommendedName>
        <fullName evidence="4">Dioxygenase</fullName>
    </recommendedName>
</protein>
<feature type="signal peptide" evidence="1">
    <location>
        <begin position="1"/>
        <end position="24"/>
    </location>
</feature>
<gene>
    <name evidence="2" type="ORF">V7x_27760</name>
</gene>
<evidence type="ECO:0008006" key="4">
    <source>
        <dbReference type="Google" id="ProtNLM"/>
    </source>
</evidence>
<reference evidence="2 3" key="1">
    <citation type="submission" date="2019-02" db="EMBL/GenBank/DDBJ databases">
        <title>Deep-cultivation of Planctomycetes and their phenomic and genomic characterization uncovers novel biology.</title>
        <authorList>
            <person name="Wiegand S."/>
            <person name="Jogler M."/>
            <person name="Boedeker C."/>
            <person name="Pinto D."/>
            <person name="Vollmers J."/>
            <person name="Rivas-Marin E."/>
            <person name="Kohn T."/>
            <person name="Peeters S.H."/>
            <person name="Heuer A."/>
            <person name="Rast P."/>
            <person name="Oberbeckmann S."/>
            <person name="Bunk B."/>
            <person name="Jeske O."/>
            <person name="Meyerdierks A."/>
            <person name="Storesund J.E."/>
            <person name="Kallscheuer N."/>
            <person name="Luecker S."/>
            <person name="Lage O.M."/>
            <person name="Pohl T."/>
            <person name="Merkel B.J."/>
            <person name="Hornburger P."/>
            <person name="Mueller R.-W."/>
            <person name="Bruemmer F."/>
            <person name="Labrenz M."/>
            <person name="Spormann A.M."/>
            <person name="Op Den Camp H."/>
            <person name="Overmann J."/>
            <person name="Amann R."/>
            <person name="Jetten M.S.M."/>
            <person name="Mascher T."/>
            <person name="Medema M.H."/>
            <person name="Devos D.P."/>
            <person name="Kaster A.-K."/>
            <person name="Ovreas L."/>
            <person name="Rohde M."/>
            <person name="Galperin M.Y."/>
            <person name="Jogler C."/>
        </authorList>
    </citation>
    <scope>NUCLEOTIDE SEQUENCE [LARGE SCALE GENOMIC DNA]</scope>
    <source>
        <strain evidence="2 3">V7</strain>
    </source>
</reference>
<comment type="caution">
    <text evidence="2">The sequence shown here is derived from an EMBL/GenBank/DDBJ whole genome shotgun (WGS) entry which is preliminary data.</text>
</comment>
<evidence type="ECO:0000313" key="3">
    <source>
        <dbReference type="Proteomes" id="UP000316476"/>
    </source>
</evidence>